<keyword evidence="4" id="KW-1185">Reference proteome</keyword>
<name>A0A1H9QXY6_9ACTN</name>
<dbReference type="PANTHER" id="PTHR42824:SF1">
    <property type="entry name" value="GLUTAMINE AMIDOTRANSFERASE YAFJ-RELATED"/>
    <property type="match status" value="1"/>
</dbReference>
<dbReference type="InterPro" id="IPR017932">
    <property type="entry name" value="GATase_2_dom"/>
</dbReference>
<dbReference type="CDD" id="cd01908">
    <property type="entry name" value="YafJ"/>
    <property type="match status" value="1"/>
</dbReference>
<dbReference type="EMBL" id="FOGZ01000005">
    <property type="protein sequence ID" value="SER65267.1"/>
    <property type="molecule type" value="Genomic_DNA"/>
</dbReference>
<accession>A0A1H9QXY6</accession>
<evidence type="ECO:0000259" key="2">
    <source>
        <dbReference type="PROSITE" id="PS51278"/>
    </source>
</evidence>
<evidence type="ECO:0000256" key="1">
    <source>
        <dbReference type="ARBA" id="ARBA00022962"/>
    </source>
</evidence>
<reference evidence="3 4" key="1">
    <citation type="submission" date="2016-10" db="EMBL/GenBank/DDBJ databases">
        <authorList>
            <person name="de Groot N.N."/>
        </authorList>
    </citation>
    <scope>NUCLEOTIDE SEQUENCE [LARGE SCALE GENOMIC DNA]</scope>
    <source>
        <strain evidence="3 4">DSM 16859</strain>
    </source>
</reference>
<dbReference type="Gene3D" id="3.60.20.10">
    <property type="entry name" value="Glutamine Phosphoribosylpyrophosphate, subunit 1, domain 1"/>
    <property type="match status" value="1"/>
</dbReference>
<dbReference type="InterPro" id="IPR029055">
    <property type="entry name" value="Ntn_hydrolases_N"/>
</dbReference>
<dbReference type="SUPFAM" id="SSF56235">
    <property type="entry name" value="N-terminal nucleophile aminohydrolases (Ntn hydrolases)"/>
    <property type="match status" value="1"/>
</dbReference>
<dbReference type="PROSITE" id="PS51278">
    <property type="entry name" value="GATASE_TYPE_2"/>
    <property type="match status" value="1"/>
</dbReference>
<dbReference type="Pfam" id="PF13230">
    <property type="entry name" value="GATase_4"/>
    <property type="match status" value="1"/>
</dbReference>
<protein>
    <submittedName>
        <fullName evidence="3">Glutamine amidotransferase</fullName>
    </submittedName>
</protein>
<dbReference type="GO" id="GO:0016740">
    <property type="term" value="F:transferase activity"/>
    <property type="evidence" value="ECO:0007669"/>
    <property type="project" value="UniProtKB-KW"/>
</dbReference>
<evidence type="ECO:0000313" key="3">
    <source>
        <dbReference type="EMBL" id="SER65267.1"/>
    </source>
</evidence>
<feature type="domain" description="Glutamine amidotransferase type-2" evidence="2">
    <location>
        <begin position="2"/>
        <end position="266"/>
    </location>
</feature>
<proteinExistence type="predicted"/>
<keyword evidence="1 3" id="KW-0315">Glutamine amidotransferase</keyword>
<dbReference type="InterPro" id="IPR026869">
    <property type="entry name" value="EgtC-like"/>
</dbReference>
<organism evidence="3 4">
    <name type="scientific">Propionibacterium cyclohexanicum</name>
    <dbReference type="NCBI Taxonomy" id="64702"/>
    <lineage>
        <taxon>Bacteria</taxon>
        <taxon>Bacillati</taxon>
        <taxon>Actinomycetota</taxon>
        <taxon>Actinomycetes</taxon>
        <taxon>Propionibacteriales</taxon>
        <taxon>Propionibacteriaceae</taxon>
        <taxon>Propionibacterium</taxon>
    </lineage>
</organism>
<dbReference type="STRING" id="64702.SAMN05443377_1055"/>
<sequence length="266" mass="29343">MCRLLGLMSVRPARLSGVLPIGVKDLKTLSHEHKDGWGTAWRDAEGEVHRYRCPDPAWTDPEFARALTRRSARQVLVHLRKASEGLAVVESNCHPFVAGDVAFCHNGAFPVSERLRDWAEAHGARPCEGTTDSELYFAILLVFAQTMDWPRAIEAAVRLISADVAVDDPAARPHALNCLVSTPHALYAYSQSEPATFKPESPVDLYDLQLSANAERVVVCSTKIAVPGARRVEQFRVITVRDDLHVEIGDRLDIFGSEPAVERSVA</sequence>
<dbReference type="PANTHER" id="PTHR42824">
    <property type="entry name" value="GLUTAMINE AMIDOTRANSFERASE"/>
    <property type="match status" value="1"/>
</dbReference>
<dbReference type="AlphaFoldDB" id="A0A1H9QXY6"/>
<evidence type="ECO:0000313" key="4">
    <source>
        <dbReference type="Proteomes" id="UP000198815"/>
    </source>
</evidence>
<dbReference type="Proteomes" id="UP000198815">
    <property type="component" value="Unassembled WGS sequence"/>
</dbReference>
<gene>
    <name evidence="3" type="ORF">SAMN05443377_1055</name>
</gene>
<keyword evidence="3" id="KW-0808">Transferase</keyword>